<reference evidence="1 2" key="1">
    <citation type="submission" date="2022-03" db="EMBL/GenBank/DDBJ databases">
        <title>Pseudonocardia alaer sp. nov., a novel actinomycete isolated from reed forest soil.</title>
        <authorList>
            <person name="Wang L."/>
        </authorList>
    </citation>
    <scope>NUCLEOTIDE SEQUENCE [LARGE SCALE GENOMIC DNA]</scope>
    <source>
        <strain evidence="1 2">Y-16303</strain>
    </source>
</reference>
<evidence type="ECO:0000313" key="2">
    <source>
        <dbReference type="Proteomes" id="UP001299970"/>
    </source>
</evidence>
<evidence type="ECO:0000313" key="1">
    <source>
        <dbReference type="EMBL" id="MCH6171229.1"/>
    </source>
</evidence>
<dbReference type="EMBL" id="JAKXMK010000041">
    <property type="protein sequence ID" value="MCH6171229.1"/>
    <property type="molecule type" value="Genomic_DNA"/>
</dbReference>
<dbReference type="Pfam" id="PF03069">
    <property type="entry name" value="FmdA_AmdA"/>
    <property type="match status" value="2"/>
</dbReference>
<organism evidence="1 2">
    <name type="scientific">Pseudonocardia alaniniphila</name>
    <dbReference type="NCBI Taxonomy" id="75291"/>
    <lineage>
        <taxon>Bacteria</taxon>
        <taxon>Bacillati</taxon>
        <taxon>Actinomycetota</taxon>
        <taxon>Actinomycetes</taxon>
        <taxon>Pseudonocardiales</taxon>
        <taxon>Pseudonocardiaceae</taxon>
        <taxon>Pseudonocardia</taxon>
    </lineage>
</organism>
<dbReference type="PANTHER" id="PTHR31891">
    <property type="entry name" value="FORMAMIDASE C869.04-RELATED"/>
    <property type="match status" value="1"/>
</dbReference>
<name>A0ABS9TRS1_9PSEU</name>
<dbReference type="InterPro" id="IPR004304">
    <property type="entry name" value="FmdA_AmdA"/>
</dbReference>
<keyword evidence="2" id="KW-1185">Reference proteome</keyword>
<dbReference type="Gene3D" id="3.10.28.20">
    <property type="entry name" value="Acetamidase/Formamidase-like domains"/>
    <property type="match status" value="1"/>
</dbReference>
<dbReference type="PANTHER" id="PTHR31891:SF1">
    <property type="entry name" value="FORMAMIDASE C869.04-RELATED"/>
    <property type="match status" value="1"/>
</dbReference>
<proteinExistence type="predicted"/>
<dbReference type="SUPFAM" id="SSF141130">
    <property type="entry name" value="Acetamidase/Formamidase-like"/>
    <property type="match status" value="1"/>
</dbReference>
<protein>
    <submittedName>
        <fullName evidence="1">Acetamidase/formamidase family protein</fullName>
    </submittedName>
</protein>
<accession>A0ABS9TRS1</accession>
<dbReference type="Proteomes" id="UP001299970">
    <property type="component" value="Unassembled WGS sequence"/>
</dbReference>
<comment type="caution">
    <text evidence="1">The sequence shown here is derived from an EMBL/GenBank/DDBJ whole genome shotgun (WGS) entry which is preliminary data.</text>
</comment>
<dbReference type="RefSeq" id="WP_241042038.1">
    <property type="nucleotide sequence ID" value="NZ_BAAAJF010000010.1"/>
</dbReference>
<gene>
    <name evidence="1" type="ORF">MMF94_36485</name>
</gene>
<dbReference type="Gene3D" id="2.60.120.580">
    <property type="entry name" value="Acetamidase/Formamidase-like domains"/>
    <property type="match status" value="2"/>
</dbReference>
<sequence length="311" mass="32539">MTEHHLEPTPETAIDVLSRETAPVLTVEPGDTVVVGSLDAKGHLERQQKPGEVRPLMFAPRAGHCLTGPIAVRGAEPGMVLAVHLVSMRPGEWGWTVAAARDKWLVRRLGLADGPPSHLLWELDSERGVGVNDRGHSVALAPFLGVIGLPPAAAGEHSTIPPRAEGGGNIDCRELVAGSTLYLPVTVPGALLHLGDGHAAQGDGEVGGTAIECPMTTTAVLDLVTDPAVPGIHAVTPGGRITFGFHEDLNEAMAEALDAMLVWMQSLIDFDGENPKATALALASTIVDMRVTQVANDTWGVHAVLPHDALG</sequence>